<dbReference type="RefSeq" id="WP_344824117.1">
    <property type="nucleotide sequence ID" value="NZ_BAABEZ010000018.1"/>
</dbReference>
<dbReference type="SUPFAM" id="SSF53335">
    <property type="entry name" value="S-adenosyl-L-methionine-dependent methyltransferases"/>
    <property type="match status" value="1"/>
</dbReference>
<evidence type="ECO:0008006" key="3">
    <source>
        <dbReference type="Google" id="ProtNLM"/>
    </source>
</evidence>
<comment type="caution">
    <text evidence="1">The sequence shown here is derived from an EMBL/GenBank/DDBJ whole genome shotgun (WGS) entry which is preliminary data.</text>
</comment>
<evidence type="ECO:0000313" key="2">
    <source>
        <dbReference type="Proteomes" id="UP001501410"/>
    </source>
</evidence>
<accession>A0ABP8MPG5</accession>
<dbReference type="InterPro" id="IPR029063">
    <property type="entry name" value="SAM-dependent_MTases_sf"/>
</dbReference>
<dbReference type="Gene3D" id="3.40.50.150">
    <property type="entry name" value="Vaccinia Virus protein VP39"/>
    <property type="match status" value="1"/>
</dbReference>
<dbReference type="Proteomes" id="UP001501410">
    <property type="component" value="Unassembled WGS sequence"/>
</dbReference>
<dbReference type="Pfam" id="PF13489">
    <property type="entry name" value="Methyltransf_23"/>
    <property type="match status" value="1"/>
</dbReference>
<sequence>MDNQLAYDRPIVEDFNRLSSEHKKVIEWVGHGKQVFEAACHTGYISAWLQKNGCIVTGAELFEPALEKARPFLKSAILGDLESEEVWAQISRDQYDVVLYMHILEHLVNPEKVLERTRDILKPGGSVIICLPNVSNWSDRWKMFRGHFEYTDVGVMDKTHLKFYNYFTAPKMIESCGFTVKEYCGDSWKVRFNILPETNRFFSRINDHFNRVMHYFLSPNMTDRVGMYLITKS</sequence>
<gene>
    <name evidence="1" type="ORF">GCM10023092_12580</name>
</gene>
<organism evidence="1 2">
    <name type="scientific">Rurimicrobium arvi</name>
    <dbReference type="NCBI Taxonomy" id="2049916"/>
    <lineage>
        <taxon>Bacteria</taxon>
        <taxon>Pseudomonadati</taxon>
        <taxon>Bacteroidota</taxon>
        <taxon>Chitinophagia</taxon>
        <taxon>Chitinophagales</taxon>
        <taxon>Chitinophagaceae</taxon>
        <taxon>Rurimicrobium</taxon>
    </lineage>
</organism>
<dbReference type="EMBL" id="BAABEZ010000018">
    <property type="protein sequence ID" value="GAA4452918.1"/>
    <property type="molecule type" value="Genomic_DNA"/>
</dbReference>
<dbReference type="CDD" id="cd02440">
    <property type="entry name" value="AdoMet_MTases"/>
    <property type="match status" value="1"/>
</dbReference>
<evidence type="ECO:0000313" key="1">
    <source>
        <dbReference type="EMBL" id="GAA4452918.1"/>
    </source>
</evidence>
<keyword evidence="2" id="KW-1185">Reference proteome</keyword>
<dbReference type="PANTHER" id="PTHR43861:SF6">
    <property type="entry name" value="METHYLTRANSFERASE TYPE 11"/>
    <property type="match status" value="1"/>
</dbReference>
<proteinExistence type="predicted"/>
<dbReference type="PANTHER" id="PTHR43861">
    <property type="entry name" value="TRANS-ACONITATE 2-METHYLTRANSFERASE-RELATED"/>
    <property type="match status" value="1"/>
</dbReference>
<reference evidence="2" key="1">
    <citation type="journal article" date="2019" name="Int. J. Syst. Evol. Microbiol.">
        <title>The Global Catalogue of Microorganisms (GCM) 10K type strain sequencing project: providing services to taxonomists for standard genome sequencing and annotation.</title>
        <authorList>
            <consortium name="The Broad Institute Genomics Platform"/>
            <consortium name="The Broad Institute Genome Sequencing Center for Infectious Disease"/>
            <person name="Wu L."/>
            <person name="Ma J."/>
        </authorList>
    </citation>
    <scope>NUCLEOTIDE SEQUENCE [LARGE SCALE GENOMIC DNA]</scope>
    <source>
        <strain evidence="2">JCM 31921</strain>
    </source>
</reference>
<name>A0ABP8MPG5_9BACT</name>
<protein>
    <recommendedName>
        <fullName evidence="3">Class I SAM-dependent methyltransferase</fullName>
    </recommendedName>
</protein>